<reference evidence="1 2" key="1">
    <citation type="journal article" date="2021" name="Front. Microbiol.">
        <title>Aerobic Denitrification and Heterotrophic Sulfur Oxidation in the Genus Halomonas Revealed by Six Novel Species Characterizations and Genome-Based Analysis.</title>
        <authorList>
            <person name="Wang L."/>
            <person name="Shao Z."/>
        </authorList>
    </citation>
    <scope>NUCLEOTIDE SEQUENCE [LARGE SCALE GENOMIC DNA]</scope>
    <source>
        <strain evidence="1 2">MCCC 1A11058</strain>
    </source>
</reference>
<keyword evidence="2" id="KW-1185">Reference proteome</keyword>
<name>A0ABS9AV17_9GAMM</name>
<proteinExistence type="predicted"/>
<evidence type="ECO:0000313" key="2">
    <source>
        <dbReference type="Proteomes" id="UP001320272"/>
    </source>
</evidence>
<dbReference type="Proteomes" id="UP001320272">
    <property type="component" value="Unassembled WGS sequence"/>
</dbReference>
<gene>
    <name evidence="1" type="ORF">HOP59_16460</name>
</gene>
<sequence length="47" mass="5029">MLPRLTGDDIQIVQILVAVLQIQALQAVGGTQQMPSNGLDMISLIPK</sequence>
<dbReference type="EMBL" id="JABFTV010000008">
    <property type="protein sequence ID" value="MCE8025723.1"/>
    <property type="molecule type" value="Genomic_DNA"/>
</dbReference>
<dbReference type="RefSeq" id="WP_234254680.1">
    <property type="nucleotide sequence ID" value="NZ_JABFTV010000008.1"/>
</dbReference>
<evidence type="ECO:0000313" key="1">
    <source>
        <dbReference type="EMBL" id="MCE8025723.1"/>
    </source>
</evidence>
<protein>
    <submittedName>
        <fullName evidence="1">Uncharacterized protein</fullName>
    </submittedName>
</protein>
<organism evidence="1 2">
    <name type="scientific">Billgrantia aerodenitrificans</name>
    <dbReference type="NCBI Taxonomy" id="2733483"/>
    <lineage>
        <taxon>Bacteria</taxon>
        <taxon>Pseudomonadati</taxon>
        <taxon>Pseudomonadota</taxon>
        <taxon>Gammaproteobacteria</taxon>
        <taxon>Oceanospirillales</taxon>
        <taxon>Halomonadaceae</taxon>
        <taxon>Billgrantia</taxon>
    </lineage>
</organism>
<accession>A0ABS9AV17</accession>
<comment type="caution">
    <text evidence="1">The sequence shown here is derived from an EMBL/GenBank/DDBJ whole genome shotgun (WGS) entry which is preliminary data.</text>
</comment>